<gene>
    <name evidence="1" type="ORF">LXD69_11095</name>
</gene>
<dbReference type="EMBL" id="CP090145">
    <property type="protein sequence ID" value="UOX32588.1"/>
    <property type="molecule type" value="Genomic_DNA"/>
</dbReference>
<dbReference type="InterPro" id="IPR054207">
    <property type="entry name" value="DUF6913"/>
</dbReference>
<organism evidence="1 2">
    <name type="scientific">Flavobacterium sediminilitoris</name>
    <dbReference type="NCBI Taxonomy" id="2024526"/>
    <lineage>
        <taxon>Bacteria</taxon>
        <taxon>Pseudomonadati</taxon>
        <taxon>Bacteroidota</taxon>
        <taxon>Flavobacteriia</taxon>
        <taxon>Flavobacteriales</taxon>
        <taxon>Flavobacteriaceae</taxon>
        <taxon>Flavobacterium</taxon>
    </lineage>
</organism>
<name>A0ABY4HJ52_9FLAO</name>
<dbReference type="Pfam" id="PF21857">
    <property type="entry name" value="DUF6913"/>
    <property type="match status" value="1"/>
</dbReference>
<evidence type="ECO:0000313" key="2">
    <source>
        <dbReference type="Proteomes" id="UP000830454"/>
    </source>
</evidence>
<proteinExistence type="predicted"/>
<dbReference type="RefSeq" id="WP_246915413.1">
    <property type="nucleotide sequence ID" value="NZ_CP090145.1"/>
</dbReference>
<protein>
    <submittedName>
        <fullName evidence="1">Uncharacterized protein</fullName>
    </submittedName>
</protein>
<accession>A0ABY4HJ52</accession>
<reference evidence="1" key="2">
    <citation type="submission" date="2022-04" db="EMBL/GenBank/DDBJ databases">
        <title>Complete Genome Sequence of Flavobacterium sediminilitoris YSM-43, Isolated from a Tidal Sediment.</title>
        <authorList>
            <person name="Lee P.A."/>
        </authorList>
    </citation>
    <scope>NUCLEOTIDE SEQUENCE</scope>
    <source>
        <strain evidence="1">YSM-43</strain>
    </source>
</reference>
<dbReference type="Proteomes" id="UP000830454">
    <property type="component" value="Chromosome"/>
</dbReference>
<reference evidence="1" key="1">
    <citation type="submission" date="2021-12" db="EMBL/GenBank/DDBJ databases">
        <authorList>
            <person name="Cha I.-T."/>
            <person name="Lee K.-E."/>
            <person name="Park S.-J."/>
        </authorList>
    </citation>
    <scope>NUCLEOTIDE SEQUENCE</scope>
    <source>
        <strain evidence="1">YSM-43</strain>
    </source>
</reference>
<keyword evidence="2" id="KW-1185">Reference proteome</keyword>
<sequence length="172" mass="20523">MFSRIIKRFFLKKIIKKRLSKYNLDVTNDKIKTIGIIVDTTYFFDKEKLISEIKSHSNHFEDIRMIAYRDKIKNKSENESLFFSMKDITITGGIGAKHIQDFVDYPFDLLINYFDEEKLPLLLIAKKSKAKFKMGFSTVDKRIHHFMLALEMKNYKEFVSELFKYLKILNKI</sequence>
<evidence type="ECO:0000313" key="1">
    <source>
        <dbReference type="EMBL" id="UOX32588.1"/>
    </source>
</evidence>